<organism evidence="1">
    <name type="scientific">Oikopleura dioica</name>
    <name type="common">Tunicate</name>
    <dbReference type="NCBI Taxonomy" id="34765"/>
    <lineage>
        <taxon>Eukaryota</taxon>
        <taxon>Metazoa</taxon>
        <taxon>Chordata</taxon>
        <taxon>Tunicata</taxon>
        <taxon>Appendicularia</taxon>
        <taxon>Copelata</taxon>
        <taxon>Oikopleuridae</taxon>
        <taxon>Oikopleura</taxon>
    </lineage>
</organism>
<reference evidence="1" key="1">
    <citation type="journal article" date="2010" name="Science">
        <title>Plasticity of animal genome architecture unmasked by rapid evolution of a pelagic tunicate.</title>
        <authorList>
            <person name="Denoeud F."/>
            <person name="Henriet S."/>
            <person name="Mungpakdee S."/>
            <person name="Aury J.M."/>
            <person name="Da Silva C."/>
            <person name="Brinkmann H."/>
            <person name="Mikhaleva J."/>
            <person name="Olsen L.C."/>
            <person name="Jubin C."/>
            <person name="Canestro C."/>
            <person name="Bouquet J.M."/>
            <person name="Danks G."/>
            <person name="Poulain J."/>
            <person name="Campsteijn C."/>
            <person name="Adamski M."/>
            <person name="Cross I."/>
            <person name="Yadetie F."/>
            <person name="Muffato M."/>
            <person name="Louis A."/>
            <person name="Butcher S."/>
            <person name="Tsagkogeorga G."/>
            <person name="Konrad A."/>
            <person name="Singh S."/>
            <person name="Jensen M.F."/>
            <person name="Cong E.H."/>
            <person name="Eikeseth-Otteraa H."/>
            <person name="Noel B."/>
            <person name="Anthouard V."/>
            <person name="Porcel B.M."/>
            <person name="Kachouri-Lafond R."/>
            <person name="Nishino A."/>
            <person name="Ugolini M."/>
            <person name="Chourrout P."/>
            <person name="Nishida H."/>
            <person name="Aasland R."/>
            <person name="Huzurbazar S."/>
            <person name="Westhof E."/>
            <person name="Delsuc F."/>
            <person name="Lehrach H."/>
            <person name="Reinhardt R."/>
            <person name="Weissenbach J."/>
            <person name="Roy S.W."/>
            <person name="Artiguenave F."/>
            <person name="Postlethwait J.H."/>
            <person name="Manak J.R."/>
            <person name="Thompson E.M."/>
            <person name="Jaillon O."/>
            <person name="Du Pasquier L."/>
            <person name="Boudinot P."/>
            <person name="Liberles D.A."/>
            <person name="Volff J.N."/>
            <person name="Philippe H."/>
            <person name="Lenhard B."/>
            <person name="Roest Crollius H."/>
            <person name="Wincker P."/>
            <person name="Chourrout D."/>
        </authorList>
    </citation>
    <scope>NUCLEOTIDE SEQUENCE [LARGE SCALE GENOMIC DNA]</scope>
</reference>
<evidence type="ECO:0000313" key="1">
    <source>
        <dbReference type="EMBL" id="CBY15001.1"/>
    </source>
</evidence>
<dbReference type="EMBL" id="FN653400">
    <property type="protein sequence ID" value="CBY15001.1"/>
    <property type="molecule type" value="Genomic_DNA"/>
</dbReference>
<dbReference type="Proteomes" id="UP000001307">
    <property type="component" value="Unassembled WGS sequence"/>
</dbReference>
<dbReference type="InParanoid" id="E4XZD9"/>
<accession>E4XZD9</accession>
<sequence>MKVAFFLSSFFVQSIPVSNKTVSTESESTSKTIKITVLNKDQCPEDMTSICNSEICEEWICPQGTLENDSCVLDSVDEIAGEQMARKYRTCSCHTFLGPIKIFTGCEWKSSDNRPSNLEILPESNSLENSKLLEEPIVVGLGEEFTTQSTAISLTTELTEIMRPQSTLIQKTTETPEELPDIKTLETGEVVGKLGSAELAKNRDEELFETENEDNFMLLDIEEQEKTSDISQIFAGSFISCLRSLPGQAEILCSLEKTTRQCEVTCEEKTEHNVCLCDKDGCFWRNNFNNTCNYYVKTLHHIESVDLKKSQSSNIPEKFKEKETNQRQYKTILRQDGTYVHGYDLMLGLIQEMYNNELMQK</sequence>
<proteinExistence type="predicted"/>
<dbReference type="AlphaFoldDB" id="E4XZD9"/>
<gene>
    <name evidence="1" type="ORF">GSOID_T00010103001</name>
</gene>
<keyword evidence="2" id="KW-1185">Reference proteome</keyword>
<name>E4XZD9_OIKDI</name>
<evidence type="ECO:0000313" key="2">
    <source>
        <dbReference type="Proteomes" id="UP000001307"/>
    </source>
</evidence>
<protein>
    <submittedName>
        <fullName evidence="1">Uncharacterized protein</fullName>
    </submittedName>
</protein>